<evidence type="ECO:0000256" key="8">
    <source>
        <dbReference type="ARBA" id="ARBA00023012"/>
    </source>
</evidence>
<evidence type="ECO:0000256" key="1">
    <source>
        <dbReference type="ARBA" id="ARBA00000085"/>
    </source>
</evidence>
<evidence type="ECO:0000313" key="13">
    <source>
        <dbReference type="Proteomes" id="UP001596122"/>
    </source>
</evidence>
<keyword evidence="7" id="KW-0067">ATP-binding</keyword>
<evidence type="ECO:0000256" key="9">
    <source>
        <dbReference type="SAM" id="MobiDB-lite"/>
    </source>
</evidence>
<keyword evidence="5" id="KW-0547">Nucleotide-binding</keyword>
<keyword evidence="3" id="KW-0597">Phosphoprotein</keyword>
<keyword evidence="8" id="KW-0902">Two-component regulatory system</keyword>
<feature type="transmembrane region" description="Helical" evidence="10">
    <location>
        <begin position="229"/>
        <end position="247"/>
    </location>
</feature>
<proteinExistence type="predicted"/>
<protein>
    <recommendedName>
        <fullName evidence="2">histidine kinase</fullName>
        <ecNumber evidence="2">2.7.13.3</ecNumber>
    </recommendedName>
</protein>
<feature type="transmembrane region" description="Helical" evidence="10">
    <location>
        <begin position="133"/>
        <end position="156"/>
    </location>
</feature>
<evidence type="ECO:0000256" key="4">
    <source>
        <dbReference type="ARBA" id="ARBA00022679"/>
    </source>
</evidence>
<gene>
    <name evidence="12" type="ORF">ACFPJ6_06355</name>
</gene>
<comment type="caution">
    <text evidence="12">The sequence shown here is derived from an EMBL/GenBank/DDBJ whole genome shotgun (WGS) entry which is preliminary data.</text>
</comment>
<dbReference type="SMART" id="SM00387">
    <property type="entry name" value="HATPase_c"/>
    <property type="match status" value="1"/>
</dbReference>
<keyword evidence="13" id="KW-1185">Reference proteome</keyword>
<dbReference type="InterPro" id="IPR036890">
    <property type="entry name" value="HATPase_C_sf"/>
</dbReference>
<dbReference type="Proteomes" id="UP001596122">
    <property type="component" value="Unassembled WGS sequence"/>
</dbReference>
<organism evidence="12 13">
    <name type="scientific">Aquipuribacter nitratireducens</name>
    <dbReference type="NCBI Taxonomy" id="650104"/>
    <lineage>
        <taxon>Bacteria</taxon>
        <taxon>Bacillati</taxon>
        <taxon>Actinomycetota</taxon>
        <taxon>Actinomycetes</taxon>
        <taxon>Micrococcales</taxon>
        <taxon>Intrasporangiaceae</taxon>
        <taxon>Aquipuribacter</taxon>
    </lineage>
</organism>
<feature type="transmembrane region" description="Helical" evidence="10">
    <location>
        <begin position="99"/>
        <end position="121"/>
    </location>
</feature>
<feature type="transmembrane region" description="Helical" evidence="10">
    <location>
        <begin position="253"/>
        <end position="272"/>
    </location>
</feature>
<evidence type="ECO:0000256" key="6">
    <source>
        <dbReference type="ARBA" id="ARBA00022777"/>
    </source>
</evidence>
<feature type="compositionally biased region" description="Basic and acidic residues" evidence="9">
    <location>
        <begin position="702"/>
        <end position="711"/>
    </location>
</feature>
<dbReference type="RefSeq" id="WP_340268321.1">
    <property type="nucleotide sequence ID" value="NZ_JBBEOG010000002.1"/>
</dbReference>
<evidence type="ECO:0000256" key="10">
    <source>
        <dbReference type="SAM" id="Phobius"/>
    </source>
</evidence>
<reference evidence="13" key="1">
    <citation type="journal article" date="2019" name="Int. J. Syst. Evol. Microbiol.">
        <title>The Global Catalogue of Microorganisms (GCM) 10K type strain sequencing project: providing services to taxonomists for standard genome sequencing and annotation.</title>
        <authorList>
            <consortium name="The Broad Institute Genomics Platform"/>
            <consortium name="The Broad Institute Genome Sequencing Center for Infectious Disease"/>
            <person name="Wu L."/>
            <person name="Ma J."/>
        </authorList>
    </citation>
    <scope>NUCLEOTIDE SEQUENCE [LARGE SCALE GENOMIC DNA]</scope>
    <source>
        <strain evidence="13">CCUG 43114</strain>
    </source>
</reference>
<dbReference type="EC" id="2.7.13.3" evidence="2"/>
<dbReference type="Gene3D" id="1.20.5.1930">
    <property type="match status" value="1"/>
</dbReference>
<feature type="transmembrane region" description="Helical" evidence="10">
    <location>
        <begin position="33"/>
        <end position="49"/>
    </location>
</feature>
<sequence length="711" mass="72958">MAAAVAATVASAGLDAGNDPALAAALTDGPAWPAGVSGSLLAVAGLLVLRRAPRHLLGWVLVVAGVHWAGDALAAAWLVRAVEPVLAGGDPLPGAAPAFWVFQRLGAWLLLTLPLLLLLFPDGRLPAGRAWRVGALASLAATCLLPLLLLVVPAAVADRAAGGAEGIGATALGPVDRDLTSLVGVPEPVWSAALGVAYAAVPLSLVVPFAALVQRYRRGGAEERRTLRWLLWAGLVATLVMLATLVLPDALTSAALVVAVGVCALAVAAGIVRPRVLDIDALLSGTVVYAALAVALVAVDLGVLTAAGALLSGGLGEREAAVLALAVVAAAYLPLRDRVFRLARRLVLGEREDPYRVVSRLAERLEAAPDVGQELRALVAAVADAFRLPYVGVVLDAPDGTSVEAHHGERAPGALAEQPLVYRGEPIGRLLLPAGTGGPRPGSRDARLLADVVRQGAAAARAALLAGQLQRHRELLVGAREEERRRLRRDLHDGLGPLLGAVVLRVDTARRLAAAGRTQEADATLREARDEVSGGLAEVRRLVHDLRPPALDDVGLVGALRQQASRLSAAPGGPEAAVVVEGAPEELPGLPAAVEVAALRVAGEALVNVARHADAQHVRVTLRRLPDALHVLVVDDGRGIRPDAPAGVGLLSLRERAAELGGTAHVACPSSGGTTVHVVLPTGPAPTTSPEPGPEPAAEANLSRETREVPS</sequence>
<feature type="domain" description="Histidine kinase/HSP90-like ATPase" evidence="11">
    <location>
        <begin position="593"/>
        <end position="684"/>
    </location>
</feature>
<dbReference type="GO" id="GO:0016301">
    <property type="term" value="F:kinase activity"/>
    <property type="evidence" value="ECO:0007669"/>
    <property type="project" value="UniProtKB-KW"/>
</dbReference>
<feature type="transmembrane region" description="Helical" evidence="10">
    <location>
        <begin position="56"/>
        <end position="79"/>
    </location>
</feature>
<keyword evidence="10" id="KW-0812">Transmembrane</keyword>
<dbReference type="EMBL" id="JBHSLD010000007">
    <property type="protein sequence ID" value="MFC5380406.1"/>
    <property type="molecule type" value="Genomic_DNA"/>
</dbReference>
<evidence type="ECO:0000256" key="3">
    <source>
        <dbReference type="ARBA" id="ARBA00022553"/>
    </source>
</evidence>
<dbReference type="SUPFAM" id="SSF55874">
    <property type="entry name" value="ATPase domain of HSP90 chaperone/DNA topoisomerase II/histidine kinase"/>
    <property type="match status" value="1"/>
</dbReference>
<keyword evidence="10" id="KW-1133">Transmembrane helix</keyword>
<dbReference type="PANTHER" id="PTHR24421">
    <property type="entry name" value="NITRATE/NITRITE SENSOR PROTEIN NARX-RELATED"/>
    <property type="match status" value="1"/>
</dbReference>
<dbReference type="InterPro" id="IPR011712">
    <property type="entry name" value="Sig_transdc_His_kin_sub3_dim/P"/>
</dbReference>
<dbReference type="CDD" id="cd16917">
    <property type="entry name" value="HATPase_UhpB-NarQ-NarX-like"/>
    <property type="match status" value="1"/>
</dbReference>
<dbReference type="PANTHER" id="PTHR24421:SF10">
    <property type="entry name" value="NITRATE_NITRITE SENSOR PROTEIN NARQ"/>
    <property type="match status" value="1"/>
</dbReference>
<evidence type="ECO:0000256" key="2">
    <source>
        <dbReference type="ARBA" id="ARBA00012438"/>
    </source>
</evidence>
<comment type="catalytic activity">
    <reaction evidence="1">
        <text>ATP + protein L-histidine = ADP + protein N-phospho-L-histidine.</text>
        <dbReference type="EC" id="2.7.13.3"/>
    </reaction>
</comment>
<evidence type="ECO:0000313" key="12">
    <source>
        <dbReference type="EMBL" id="MFC5380406.1"/>
    </source>
</evidence>
<evidence type="ECO:0000256" key="5">
    <source>
        <dbReference type="ARBA" id="ARBA00022741"/>
    </source>
</evidence>
<evidence type="ECO:0000259" key="11">
    <source>
        <dbReference type="SMART" id="SM00387"/>
    </source>
</evidence>
<dbReference type="Gene3D" id="3.30.565.10">
    <property type="entry name" value="Histidine kinase-like ATPase, C-terminal domain"/>
    <property type="match status" value="1"/>
</dbReference>
<feature type="transmembrane region" description="Helical" evidence="10">
    <location>
        <begin position="279"/>
        <end position="299"/>
    </location>
</feature>
<accession>A0ABW0GPG6</accession>
<feature type="region of interest" description="Disordered" evidence="9">
    <location>
        <begin position="680"/>
        <end position="711"/>
    </location>
</feature>
<keyword evidence="10" id="KW-0472">Membrane</keyword>
<keyword evidence="6 12" id="KW-0418">Kinase</keyword>
<dbReference type="InterPro" id="IPR003594">
    <property type="entry name" value="HATPase_dom"/>
</dbReference>
<keyword evidence="4" id="KW-0808">Transferase</keyword>
<evidence type="ECO:0000256" key="7">
    <source>
        <dbReference type="ARBA" id="ARBA00022840"/>
    </source>
</evidence>
<feature type="compositionally biased region" description="Pro residues" evidence="9">
    <location>
        <begin position="683"/>
        <end position="695"/>
    </location>
</feature>
<dbReference type="InterPro" id="IPR050482">
    <property type="entry name" value="Sensor_HK_TwoCompSys"/>
</dbReference>
<dbReference type="Pfam" id="PF07730">
    <property type="entry name" value="HisKA_3"/>
    <property type="match status" value="1"/>
</dbReference>
<dbReference type="Pfam" id="PF02518">
    <property type="entry name" value="HATPase_c"/>
    <property type="match status" value="1"/>
</dbReference>
<feature type="transmembrane region" description="Helical" evidence="10">
    <location>
        <begin position="189"/>
        <end position="213"/>
    </location>
</feature>
<name>A0ABW0GPG6_9MICO</name>